<comment type="similarity">
    <text evidence="1">Belongs to the arsA ATPase family.</text>
</comment>
<dbReference type="PANTHER" id="PTHR10803:SF3">
    <property type="entry name" value="ATPASE GET3"/>
    <property type="match status" value="1"/>
</dbReference>
<reference evidence="6" key="1">
    <citation type="journal article" date="2019" name="Int. J. Syst. Evol. Microbiol.">
        <title>The Global Catalogue of Microorganisms (GCM) 10K type strain sequencing project: providing services to taxonomists for standard genome sequencing and annotation.</title>
        <authorList>
            <consortium name="The Broad Institute Genomics Platform"/>
            <consortium name="The Broad Institute Genome Sequencing Center for Infectious Disease"/>
            <person name="Wu L."/>
            <person name="Ma J."/>
        </authorList>
    </citation>
    <scope>NUCLEOTIDE SEQUENCE [LARGE SCALE GENOMIC DNA]</scope>
    <source>
        <strain evidence="6">JCM 9458</strain>
    </source>
</reference>
<dbReference type="InterPro" id="IPR027417">
    <property type="entry name" value="P-loop_NTPase"/>
</dbReference>
<dbReference type="EMBL" id="BAAAYN010000070">
    <property type="protein sequence ID" value="GAA3397856.1"/>
    <property type="molecule type" value="Genomic_DNA"/>
</dbReference>
<dbReference type="CDD" id="cd02035">
    <property type="entry name" value="ArsA"/>
    <property type="match status" value="1"/>
</dbReference>
<evidence type="ECO:0000256" key="1">
    <source>
        <dbReference type="ARBA" id="ARBA00011040"/>
    </source>
</evidence>
<dbReference type="Pfam" id="PF17886">
    <property type="entry name" value="ArsA_HSP20"/>
    <property type="match status" value="1"/>
</dbReference>
<dbReference type="InterPro" id="IPR016300">
    <property type="entry name" value="ATPase_ArsA/GET3"/>
</dbReference>
<dbReference type="Proteomes" id="UP001501676">
    <property type="component" value="Unassembled WGS sequence"/>
</dbReference>
<protein>
    <submittedName>
        <fullName evidence="5">ArsA family ATPase</fullName>
    </submittedName>
</protein>
<keyword evidence="6" id="KW-1185">Reference proteome</keyword>
<evidence type="ECO:0000259" key="4">
    <source>
        <dbReference type="Pfam" id="PF17886"/>
    </source>
</evidence>
<evidence type="ECO:0000256" key="2">
    <source>
        <dbReference type="SAM" id="MobiDB-lite"/>
    </source>
</evidence>
<dbReference type="SUPFAM" id="SSF52540">
    <property type="entry name" value="P-loop containing nucleoside triphosphate hydrolases"/>
    <property type="match status" value="1"/>
</dbReference>
<name>A0ABP6TAX0_9ACTN</name>
<organism evidence="5 6">
    <name type="scientific">Cryptosporangium minutisporangium</name>
    <dbReference type="NCBI Taxonomy" id="113569"/>
    <lineage>
        <taxon>Bacteria</taxon>
        <taxon>Bacillati</taxon>
        <taxon>Actinomycetota</taxon>
        <taxon>Actinomycetes</taxon>
        <taxon>Cryptosporangiales</taxon>
        <taxon>Cryptosporangiaceae</taxon>
        <taxon>Cryptosporangium</taxon>
    </lineage>
</organism>
<dbReference type="Gene3D" id="3.40.50.300">
    <property type="entry name" value="P-loop containing nucleotide triphosphate hydrolases"/>
    <property type="match status" value="1"/>
</dbReference>
<evidence type="ECO:0000259" key="3">
    <source>
        <dbReference type="Pfam" id="PF02374"/>
    </source>
</evidence>
<sequence length="413" mass="43346">MRVVLFTGKGGVGKTTSAAATAVLAARRGGGSTLVVSTDPAHSLADALGVPVGADPTPVEDGLWAQQVDPQARYERYWGTLRNYLTAVLRHGGLTGVAAEELVVPPGLDDLFALFAVHEEARSGRWDTVVVDCAPTAETLRLLTLPDVLGWYTDRLAPLHRRLSGVARPVLGRELGSLLPDDAVLAAVQRLQRSLADVRDLLTDPLTSAVRLVLTPEAVVLAEARRTFTALALHGFVVDGVVVNRVIPDGDDPWRAGWAAAQRDRLAEAGESFAGVPLRTAPYLPAEPVGVDALAALASELYGEDTDPVAAVPVEPPLRLHQGGEDTVLSLALPLADRSEIALSRVADELILTVAGRRRLLALPEVLRRRRVAGATLQDGRLEVRFAAGSAGSAAPAGSATAAGPSEASVGQR</sequence>
<feature type="domain" description="ArsA HSP20-like" evidence="4">
    <location>
        <begin position="326"/>
        <end position="386"/>
    </location>
</feature>
<dbReference type="InterPro" id="IPR025723">
    <property type="entry name" value="ArsA/GET3_ATPase-like"/>
</dbReference>
<feature type="region of interest" description="Disordered" evidence="2">
    <location>
        <begin position="391"/>
        <end position="413"/>
    </location>
</feature>
<accession>A0ABP6TAX0</accession>
<evidence type="ECO:0000313" key="6">
    <source>
        <dbReference type="Proteomes" id="UP001501676"/>
    </source>
</evidence>
<dbReference type="NCBIfam" id="TIGR00345">
    <property type="entry name" value="GET3_arsA_TRC40"/>
    <property type="match status" value="1"/>
</dbReference>
<dbReference type="InterPro" id="IPR040612">
    <property type="entry name" value="ArsA_HSP20-like"/>
</dbReference>
<feature type="domain" description="ArsA/GET3 Anion-transporting ATPase-like" evidence="3">
    <location>
        <begin position="1"/>
        <end position="302"/>
    </location>
</feature>
<dbReference type="Gene3D" id="2.60.40.790">
    <property type="match status" value="1"/>
</dbReference>
<proteinExistence type="inferred from homology"/>
<gene>
    <name evidence="5" type="ORF">GCM10020369_79500</name>
</gene>
<dbReference type="InterPro" id="IPR008978">
    <property type="entry name" value="HSP20-like_chaperone"/>
</dbReference>
<dbReference type="PANTHER" id="PTHR10803">
    <property type="entry name" value="ARSENICAL PUMP-DRIVING ATPASE ARSENITE-TRANSLOCATING ATPASE"/>
    <property type="match status" value="1"/>
</dbReference>
<dbReference type="Pfam" id="PF02374">
    <property type="entry name" value="ArsA_ATPase"/>
    <property type="match status" value="1"/>
</dbReference>
<evidence type="ECO:0000313" key="5">
    <source>
        <dbReference type="EMBL" id="GAA3397856.1"/>
    </source>
</evidence>
<comment type="caution">
    <text evidence="5">The sequence shown here is derived from an EMBL/GenBank/DDBJ whole genome shotgun (WGS) entry which is preliminary data.</text>
</comment>
<dbReference type="RefSeq" id="WP_345733499.1">
    <property type="nucleotide sequence ID" value="NZ_BAAAYN010000070.1"/>
</dbReference>